<dbReference type="Proteomes" id="UP000239485">
    <property type="component" value="Unassembled WGS sequence"/>
</dbReference>
<gene>
    <name evidence="2" type="ORF">CLV92_102186</name>
</gene>
<evidence type="ECO:0000313" key="2">
    <source>
        <dbReference type="EMBL" id="PPK98033.1"/>
    </source>
</evidence>
<keyword evidence="1" id="KW-0472">Membrane</keyword>
<proteinExistence type="predicted"/>
<protein>
    <submittedName>
        <fullName evidence="2">Uncharacterized protein</fullName>
    </submittedName>
</protein>
<comment type="caution">
    <text evidence="2">The sequence shown here is derived from an EMBL/GenBank/DDBJ whole genome shotgun (WGS) entry which is preliminary data.</text>
</comment>
<keyword evidence="3" id="KW-1185">Reference proteome</keyword>
<feature type="transmembrane region" description="Helical" evidence="1">
    <location>
        <begin position="26"/>
        <end position="48"/>
    </location>
</feature>
<dbReference type="EMBL" id="PTJD01000002">
    <property type="protein sequence ID" value="PPK98033.1"/>
    <property type="molecule type" value="Genomic_DNA"/>
</dbReference>
<evidence type="ECO:0000313" key="3">
    <source>
        <dbReference type="Proteomes" id="UP000239485"/>
    </source>
</evidence>
<keyword evidence="1" id="KW-1133">Transmembrane helix</keyword>
<name>A0A2S6IV55_9ACTN</name>
<dbReference type="AlphaFoldDB" id="A0A2S6IV55"/>
<keyword evidence="1" id="KW-0812">Transmembrane</keyword>
<accession>A0A2S6IV55</accession>
<evidence type="ECO:0000256" key="1">
    <source>
        <dbReference type="SAM" id="Phobius"/>
    </source>
</evidence>
<dbReference type="OrthoDB" id="3297199at2"/>
<organism evidence="2 3">
    <name type="scientific">Kineococcus xinjiangensis</name>
    <dbReference type="NCBI Taxonomy" id="512762"/>
    <lineage>
        <taxon>Bacteria</taxon>
        <taxon>Bacillati</taxon>
        <taxon>Actinomycetota</taxon>
        <taxon>Actinomycetes</taxon>
        <taxon>Kineosporiales</taxon>
        <taxon>Kineosporiaceae</taxon>
        <taxon>Kineococcus</taxon>
    </lineage>
</organism>
<reference evidence="2 3" key="1">
    <citation type="submission" date="2018-02" db="EMBL/GenBank/DDBJ databases">
        <title>Genomic Encyclopedia of Archaeal and Bacterial Type Strains, Phase II (KMG-II): from individual species to whole genera.</title>
        <authorList>
            <person name="Goeker M."/>
        </authorList>
    </citation>
    <scope>NUCLEOTIDE SEQUENCE [LARGE SCALE GENOMIC DNA]</scope>
    <source>
        <strain evidence="2 3">DSM 22857</strain>
    </source>
</reference>
<dbReference type="RefSeq" id="WP_104431474.1">
    <property type="nucleotide sequence ID" value="NZ_PTJD01000002.1"/>
</dbReference>
<sequence length="70" mass="6841">MSLAIFGLFLLGALVAVCWKDTRATFVAVVAVMLGLTVAGSDGALAGVSQSLVSGVRAALDGLGGSLFGA</sequence>